<dbReference type="AlphaFoldDB" id="A0A9W9LQV2"/>
<reference evidence="2" key="2">
    <citation type="journal article" date="2023" name="IMA Fungus">
        <title>Comparative genomic study of the Penicillium genus elucidates a diverse pangenome and 15 lateral gene transfer events.</title>
        <authorList>
            <person name="Petersen C."/>
            <person name="Sorensen T."/>
            <person name="Nielsen M.R."/>
            <person name="Sondergaard T.E."/>
            <person name="Sorensen J.L."/>
            <person name="Fitzpatrick D.A."/>
            <person name="Frisvad J.C."/>
            <person name="Nielsen K.L."/>
        </authorList>
    </citation>
    <scope>NUCLEOTIDE SEQUENCE</scope>
    <source>
        <strain evidence="2">IBT 21917</strain>
    </source>
</reference>
<gene>
    <name evidence="2" type="ORF">N7492_004549</name>
</gene>
<accession>A0A9W9LQV2</accession>
<evidence type="ECO:0000313" key="2">
    <source>
        <dbReference type="EMBL" id="KAJ5171956.1"/>
    </source>
</evidence>
<name>A0A9W9LQV2_9EURO</name>
<feature type="compositionally biased region" description="Polar residues" evidence="1">
    <location>
        <begin position="1"/>
        <end position="14"/>
    </location>
</feature>
<evidence type="ECO:0000313" key="3">
    <source>
        <dbReference type="Proteomes" id="UP001146351"/>
    </source>
</evidence>
<protein>
    <submittedName>
        <fullName evidence="2">Uncharacterized protein</fullName>
    </submittedName>
</protein>
<proteinExistence type="predicted"/>
<reference evidence="2" key="1">
    <citation type="submission" date="2022-11" db="EMBL/GenBank/DDBJ databases">
        <authorList>
            <person name="Petersen C."/>
        </authorList>
    </citation>
    <scope>NUCLEOTIDE SEQUENCE</scope>
    <source>
        <strain evidence="2">IBT 21917</strain>
    </source>
</reference>
<dbReference type="EMBL" id="JAPQKO010000003">
    <property type="protein sequence ID" value="KAJ5171956.1"/>
    <property type="molecule type" value="Genomic_DNA"/>
</dbReference>
<evidence type="ECO:0000256" key="1">
    <source>
        <dbReference type="SAM" id="MobiDB-lite"/>
    </source>
</evidence>
<sequence length="543" mass="61799">MSTASNSRDWSTLPDNVPCDQASGLPEPPQVSLARLTVTLERTIDFEAWIKSVTQTLKSYGLQNLIDLSVPRPKKLDPNADKWLHLSRTVQKWLEEAVSPELMRKIKASGKRVDLADEFVDQARRVFQGLEVNTDMEKIVTLLSIRRSDFARTDDFVCRFRDKYLEVHEGGIGITPYLAVLMLLEQLEKDDRHVVTSIIATIYSKTVDKDRWRIFKPWDFQKVCEKTLDLLKKVDTPATGLAAPHVPDTFDKLIDVSAHSSDMKTHCPAPGISPEQHVKAWCERQPQMNDMGQCTYCMYPFHGPARCFYLNPYLRPLDWKPQDTMWIFKPELNSGRRQWTKPITSDGSGNGIFESLLSQHDKEAVVTSPLPKKEEEKDGTLGKMQILRECLPLIDGPRFTASRHDWEIVTNFNHHIAADRTLLVEYRVYGPGDTVFEWAWHTGRREKALGTGKARIPLKLPDGSVKEIIIDCFYQPRCPFSIFSVVQAAKTLGVNFDRESLTLFHFPGGELKVFGSAVVENELPFLRTVTFDPKKGTEHTGAK</sequence>
<keyword evidence="3" id="KW-1185">Reference proteome</keyword>
<comment type="caution">
    <text evidence="2">The sequence shown here is derived from an EMBL/GenBank/DDBJ whole genome shotgun (WGS) entry which is preliminary data.</text>
</comment>
<organism evidence="2 3">
    <name type="scientific">Penicillium capsulatum</name>
    <dbReference type="NCBI Taxonomy" id="69766"/>
    <lineage>
        <taxon>Eukaryota</taxon>
        <taxon>Fungi</taxon>
        <taxon>Dikarya</taxon>
        <taxon>Ascomycota</taxon>
        <taxon>Pezizomycotina</taxon>
        <taxon>Eurotiomycetes</taxon>
        <taxon>Eurotiomycetidae</taxon>
        <taxon>Eurotiales</taxon>
        <taxon>Aspergillaceae</taxon>
        <taxon>Penicillium</taxon>
    </lineage>
</organism>
<dbReference type="OrthoDB" id="4283230at2759"/>
<dbReference type="Proteomes" id="UP001146351">
    <property type="component" value="Unassembled WGS sequence"/>
</dbReference>
<feature type="region of interest" description="Disordered" evidence="1">
    <location>
        <begin position="1"/>
        <end position="28"/>
    </location>
</feature>